<dbReference type="Proteomes" id="UP001347796">
    <property type="component" value="Unassembled WGS sequence"/>
</dbReference>
<dbReference type="Gene3D" id="1.20.1050.10">
    <property type="match status" value="1"/>
</dbReference>
<dbReference type="GO" id="GO:0005737">
    <property type="term" value="C:cytoplasm"/>
    <property type="evidence" value="ECO:0007669"/>
    <property type="project" value="TreeGrafter"/>
</dbReference>
<organism evidence="2 3">
    <name type="scientific">Patella caerulea</name>
    <name type="common">Rayed Mediterranean limpet</name>
    <dbReference type="NCBI Taxonomy" id="87958"/>
    <lineage>
        <taxon>Eukaryota</taxon>
        <taxon>Metazoa</taxon>
        <taxon>Spiralia</taxon>
        <taxon>Lophotrochozoa</taxon>
        <taxon>Mollusca</taxon>
        <taxon>Gastropoda</taxon>
        <taxon>Patellogastropoda</taxon>
        <taxon>Patelloidea</taxon>
        <taxon>Patellidae</taxon>
        <taxon>Patella</taxon>
    </lineage>
</organism>
<comment type="caution">
    <text evidence="2">The sequence shown here is derived from an EMBL/GenBank/DDBJ whole genome shotgun (WGS) entry which is preliminary data.</text>
</comment>
<sequence length="260" mass="30191">MQTIRWADLMWRLVLRDLYKRLKYPEYRSSTTNIKMSRFDLYIKAGKDGKCVGDCPFSQRVNLFTHFKCPESTCCIKTVNVLEKTPEFLQLNPEGKVPVLVDKETDKVITDSKDINVYINNLFPQPDMKIDYDGPAVAATNGIFGKMAALLKNSDASAIPALREELTAELQKFEDYLKKRENKTKFLIDDKMMEIDCQLLPKLHHLQVAGKYFQKYEIPQEYSNVWNYIKNGESTVEWKDTVCKNEDIISGWSRHNIVKV</sequence>
<evidence type="ECO:0000313" key="2">
    <source>
        <dbReference type="EMBL" id="KAK6183044.1"/>
    </source>
</evidence>
<proteinExistence type="predicted"/>
<dbReference type="SUPFAM" id="SSF47616">
    <property type="entry name" value="GST C-terminal domain-like"/>
    <property type="match status" value="1"/>
</dbReference>
<evidence type="ECO:0000313" key="3">
    <source>
        <dbReference type="Proteomes" id="UP001347796"/>
    </source>
</evidence>
<dbReference type="InterPro" id="IPR036282">
    <property type="entry name" value="Glutathione-S-Trfase_C_sf"/>
</dbReference>
<protein>
    <recommendedName>
        <fullName evidence="1">GST N-terminal domain-containing protein</fullName>
    </recommendedName>
</protein>
<gene>
    <name evidence="2" type="ORF">SNE40_010596</name>
</gene>
<evidence type="ECO:0000259" key="1">
    <source>
        <dbReference type="Pfam" id="PF13409"/>
    </source>
</evidence>
<dbReference type="EMBL" id="JAZGQO010000007">
    <property type="protein sequence ID" value="KAK6183044.1"/>
    <property type="molecule type" value="Genomic_DNA"/>
</dbReference>
<name>A0AAN8PUV3_PATCE</name>
<feature type="domain" description="GST N-terminal" evidence="1">
    <location>
        <begin position="55"/>
        <end position="121"/>
    </location>
</feature>
<dbReference type="PANTHER" id="PTHR43920">
    <property type="entry name" value="CHLORIDE INTRACELLULAR CHANNEL, ISOFORM A"/>
    <property type="match status" value="1"/>
</dbReference>
<keyword evidence="3" id="KW-1185">Reference proteome</keyword>
<dbReference type="AlphaFoldDB" id="A0AAN8PUV3"/>
<dbReference type="SUPFAM" id="SSF52833">
    <property type="entry name" value="Thioredoxin-like"/>
    <property type="match status" value="1"/>
</dbReference>
<dbReference type="InterPro" id="IPR036249">
    <property type="entry name" value="Thioredoxin-like_sf"/>
</dbReference>
<dbReference type="InterPro" id="IPR004045">
    <property type="entry name" value="Glutathione_S-Trfase_N"/>
</dbReference>
<accession>A0AAN8PUV3</accession>
<dbReference type="Pfam" id="PF13409">
    <property type="entry name" value="GST_N_2"/>
    <property type="match status" value="1"/>
</dbReference>
<dbReference type="PANTHER" id="PTHR43920:SF5">
    <property type="entry name" value="CHLORIDE INTRACELLULAR CHANNEL CLIC"/>
    <property type="match status" value="1"/>
</dbReference>
<dbReference type="GO" id="GO:0005254">
    <property type="term" value="F:chloride channel activity"/>
    <property type="evidence" value="ECO:0007669"/>
    <property type="project" value="TreeGrafter"/>
</dbReference>
<dbReference type="Gene3D" id="3.40.30.10">
    <property type="entry name" value="Glutaredoxin"/>
    <property type="match status" value="1"/>
</dbReference>
<dbReference type="Pfam" id="PF13410">
    <property type="entry name" value="GST_C_2"/>
    <property type="match status" value="1"/>
</dbReference>
<reference evidence="2 3" key="1">
    <citation type="submission" date="2024-01" db="EMBL/GenBank/DDBJ databases">
        <title>The genome of the rayed Mediterranean limpet Patella caerulea (Linnaeus, 1758).</title>
        <authorList>
            <person name="Anh-Thu Weber A."/>
            <person name="Halstead-Nussloch G."/>
        </authorList>
    </citation>
    <scope>NUCLEOTIDE SEQUENCE [LARGE SCALE GENOMIC DNA]</scope>
    <source>
        <strain evidence="2">AATW-2023a</strain>
        <tissue evidence="2">Whole specimen</tissue>
    </source>
</reference>
<dbReference type="GO" id="GO:0016020">
    <property type="term" value="C:membrane"/>
    <property type="evidence" value="ECO:0007669"/>
    <property type="project" value="TreeGrafter"/>
</dbReference>